<name>A0A0E9PKR1_ANGAN</name>
<evidence type="ECO:0000313" key="1">
    <source>
        <dbReference type="EMBL" id="JAH04685.1"/>
    </source>
</evidence>
<dbReference type="EMBL" id="GBXM01103892">
    <property type="protein sequence ID" value="JAH04685.1"/>
    <property type="molecule type" value="Transcribed_RNA"/>
</dbReference>
<sequence>MSLPLSIYFQFQNCPSVHDGEHLTCKSLVKFEEALGFPNVSVYFLFSDPSAQVYRLWLNKNFACNVNDR</sequence>
<accession>A0A0E9PKR1</accession>
<organism evidence="1">
    <name type="scientific">Anguilla anguilla</name>
    <name type="common">European freshwater eel</name>
    <name type="synonym">Muraena anguilla</name>
    <dbReference type="NCBI Taxonomy" id="7936"/>
    <lineage>
        <taxon>Eukaryota</taxon>
        <taxon>Metazoa</taxon>
        <taxon>Chordata</taxon>
        <taxon>Craniata</taxon>
        <taxon>Vertebrata</taxon>
        <taxon>Euteleostomi</taxon>
        <taxon>Actinopterygii</taxon>
        <taxon>Neopterygii</taxon>
        <taxon>Teleostei</taxon>
        <taxon>Anguilliformes</taxon>
        <taxon>Anguillidae</taxon>
        <taxon>Anguilla</taxon>
    </lineage>
</organism>
<protein>
    <submittedName>
        <fullName evidence="1">Uncharacterized protein</fullName>
    </submittedName>
</protein>
<reference evidence="1" key="2">
    <citation type="journal article" date="2015" name="Fish Shellfish Immunol.">
        <title>Early steps in the European eel (Anguilla anguilla)-Vibrio vulnificus interaction in the gills: Role of the RtxA13 toxin.</title>
        <authorList>
            <person name="Callol A."/>
            <person name="Pajuelo D."/>
            <person name="Ebbesson L."/>
            <person name="Teles M."/>
            <person name="MacKenzie S."/>
            <person name="Amaro C."/>
        </authorList>
    </citation>
    <scope>NUCLEOTIDE SEQUENCE</scope>
</reference>
<reference evidence="1" key="1">
    <citation type="submission" date="2014-11" db="EMBL/GenBank/DDBJ databases">
        <authorList>
            <person name="Amaro Gonzalez C."/>
        </authorList>
    </citation>
    <scope>NUCLEOTIDE SEQUENCE</scope>
</reference>
<dbReference type="AlphaFoldDB" id="A0A0E9PKR1"/>
<proteinExistence type="predicted"/>